<sequence length="115" mass="12816">MSGCGDTRRGLTTLPLELLVAICSHLCDHCVRKHASNAWPIDEDSDLPLNDEMALPLGNTRLASLLNLSRACKRLRAVAEPLLYHSPSTSREEDAWFLLERLLNRPDLALKVAEI</sequence>
<reference evidence="1" key="1">
    <citation type="journal article" date="2023" name="Mol. Phylogenet. Evol.">
        <title>Genome-scale phylogeny and comparative genomics of the fungal order Sordariales.</title>
        <authorList>
            <person name="Hensen N."/>
            <person name="Bonometti L."/>
            <person name="Westerberg I."/>
            <person name="Brannstrom I.O."/>
            <person name="Guillou S."/>
            <person name="Cros-Aarteil S."/>
            <person name="Calhoun S."/>
            <person name="Haridas S."/>
            <person name="Kuo A."/>
            <person name="Mondo S."/>
            <person name="Pangilinan J."/>
            <person name="Riley R."/>
            <person name="LaButti K."/>
            <person name="Andreopoulos B."/>
            <person name="Lipzen A."/>
            <person name="Chen C."/>
            <person name="Yan M."/>
            <person name="Daum C."/>
            <person name="Ng V."/>
            <person name="Clum A."/>
            <person name="Steindorff A."/>
            <person name="Ohm R.A."/>
            <person name="Martin F."/>
            <person name="Silar P."/>
            <person name="Natvig D.O."/>
            <person name="Lalanne C."/>
            <person name="Gautier V."/>
            <person name="Ament-Velasquez S.L."/>
            <person name="Kruys A."/>
            <person name="Hutchinson M.I."/>
            <person name="Powell A.J."/>
            <person name="Barry K."/>
            <person name="Miller A.N."/>
            <person name="Grigoriev I.V."/>
            <person name="Debuchy R."/>
            <person name="Gladieux P."/>
            <person name="Hiltunen Thoren M."/>
            <person name="Johannesson H."/>
        </authorList>
    </citation>
    <scope>NUCLEOTIDE SEQUENCE</scope>
    <source>
        <strain evidence="1">CBS 359.72</strain>
    </source>
</reference>
<evidence type="ECO:0008006" key="3">
    <source>
        <dbReference type="Google" id="ProtNLM"/>
    </source>
</evidence>
<dbReference type="AlphaFoldDB" id="A0AAN7HJD0"/>
<proteinExistence type="predicted"/>
<evidence type="ECO:0000313" key="1">
    <source>
        <dbReference type="EMBL" id="KAK4244263.1"/>
    </source>
</evidence>
<name>A0AAN7HJD0_9PEZI</name>
<evidence type="ECO:0000313" key="2">
    <source>
        <dbReference type="Proteomes" id="UP001303647"/>
    </source>
</evidence>
<organism evidence="1 2">
    <name type="scientific">Corynascus novoguineensis</name>
    <dbReference type="NCBI Taxonomy" id="1126955"/>
    <lineage>
        <taxon>Eukaryota</taxon>
        <taxon>Fungi</taxon>
        <taxon>Dikarya</taxon>
        <taxon>Ascomycota</taxon>
        <taxon>Pezizomycotina</taxon>
        <taxon>Sordariomycetes</taxon>
        <taxon>Sordariomycetidae</taxon>
        <taxon>Sordariales</taxon>
        <taxon>Chaetomiaceae</taxon>
        <taxon>Corynascus</taxon>
    </lineage>
</organism>
<gene>
    <name evidence="1" type="ORF">C7999DRAFT_17455</name>
</gene>
<dbReference type="EMBL" id="MU857748">
    <property type="protein sequence ID" value="KAK4244263.1"/>
    <property type="molecule type" value="Genomic_DNA"/>
</dbReference>
<feature type="non-terminal residue" evidence="1">
    <location>
        <position position="115"/>
    </location>
</feature>
<dbReference type="Proteomes" id="UP001303647">
    <property type="component" value="Unassembled WGS sequence"/>
</dbReference>
<keyword evidence="2" id="KW-1185">Reference proteome</keyword>
<reference evidence="1" key="2">
    <citation type="submission" date="2023-05" db="EMBL/GenBank/DDBJ databases">
        <authorList>
            <consortium name="Lawrence Berkeley National Laboratory"/>
            <person name="Steindorff A."/>
            <person name="Hensen N."/>
            <person name="Bonometti L."/>
            <person name="Westerberg I."/>
            <person name="Brannstrom I.O."/>
            <person name="Guillou S."/>
            <person name="Cros-Aarteil S."/>
            <person name="Calhoun S."/>
            <person name="Haridas S."/>
            <person name="Kuo A."/>
            <person name="Mondo S."/>
            <person name="Pangilinan J."/>
            <person name="Riley R."/>
            <person name="Labutti K."/>
            <person name="Andreopoulos B."/>
            <person name="Lipzen A."/>
            <person name="Chen C."/>
            <person name="Yanf M."/>
            <person name="Daum C."/>
            <person name="Ng V."/>
            <person name="Clum A."/>
            <person name="Ohm R."/>
            <person name="Martin F."/>
            <person name="Silar P."/>
            <person name="Natvig D."/>
            <person name="Lalanne C."/>
            <person name="Gautier V."/>
            <person name="Ament-Velasquez S.L."/>
            <person name="Kruys A."/>
            <person name="Hutchinson M.I."/>
            <person name="Powell A.J."/>
            <person name="Barry K."/>
            <person name="Miller A.N."/>
            <person name="Grigoriev I.V."/>
            <person name="Debuchy R."/>
            <person name="Gladieux P."/>
            <person name="Thoren M.H."/>
            <person name="Johannesson H."/>
        </authorList>
    </citation>
    <scope>NUCLEOTIDE SEQUENCE</scope>
    <source>
        <strain evidence="1">CBS 359.72</strain>
    </source>
</reference>
<comment type="caution">
    <text evidence="1">The sequence shown here is derived from an EMBL/GenBank/DDBJ whole genome shotgun (WGS) entry which is preliminary data.</text>
</comment>
<accession>A0AAN7HJD0</accession>
<protein>
    <recommendedName>
        <fullName evidence="3">F-box domain-containing protein</fullName>
    </recommendedName>
</protein>